<gene>
    <name evidence="3" type="ORF">GMD52_09165</name>
</gene>
<dbReference type="GO" id="GO:0003677">
    <property type="term" value="F:DNA binding"/>
    <property type="evidence" value="ECO:0007669"/>
    <property type="project" value="InterPro"/>
</dbReference>
<evidence type="ECO:0000256" key="1">
    <source>
        <dbReference type="SAM" id="MobiDB-lite"/>
    </source>
</evidence>
<dbReference type="EMBL" id="WMZR01000010">
    <property type="protein sequence ID" value="MTS51708.1"/>
    <property type="molecule type" value="Genomic_DNA"/>
</dbReference>
<accession>A0A6I3Q755</accession>
<dbReference type="InterPro" id="IPR006935">
    <property type="entry name" value="Helicase/UvrB_N"/>
</dbReference>
<dbReference type="Proteomes" id="UP000449193">
    <property type="component" value="Unassembled WGS sequence"/>
</dbReference>
<dbReference type="InterPro" id="IPR027417">
    <property type="entry name" value="P-loop_NTPase"/>
</dbReference>
<evidence type="ECO:0000313" key="3">
    <source>
        <dbReference type="EMBL" id="MTS51708.1"/>
    </source>
</evidence>
<dbReference type="AlphaFoldDB" id="A0A6I3Q755"/>
<dbReference type="PROSITE" id="PS51194">
    <property type="entry name" value="HELICASE_CTER"/>
    <property type="match status" value="1"/>
</dbReference>
<feature type="compositionally biased region" description="Polar residues" evidence="1">
    <location>
        <begin position="1018"/>
        <end position="1027"/>
    </location>
</feature>
<dbReference type="InterPro" id="IPR014001">
    <property type="entry name" value="Helicase_ATP-bd"/>
</dbReference>
<dbReference type="SMART" id="SM00487">
    <property type="entry name" value="DEXDc"/>
    <property type="match status" value="1"/>
</dbReference>
<dbReference type="Pfam" id="PF00271">
    <property type="entry name" value="Helicase_C"/>
    <property type="match status" value="1"/>
</dbReference>
<reference evidence="3 4" key="1">
    <citation type="journal article" date="2019" name="Nat. Med.">
        <title>A library of human gut bacterial isolates paired with longitudinal multiomics data enables mechanistic microbiome research.</title>
        <authorList>
            <person name="Poyet M."/>
            <person name="Groussin M."/>
            <person name="Gibbons S.M."/>
            <person name="Avila-Pacheco J."/>
            <person name="Jiang X."/>
            <person name="Kearney S.M."/>
            <person name="Perrotta A.R."/>
            <person name="Berdy B."/>
            <person name="Zhao S."/>
            <person name="Lieberman T.D."/>
            <person name="Swanson P.K."/>
            <person name="Smith M."/>
            <person name="Roesemann S."/>
            <person name="Alexander J.E."/>
            <person name="Rich S.A."/>
            <person name="Livny J."/>
            <person name="Vlamakis H."/>
            <person name="Clish C."/>
            <person name="Bullock K."/>
            <person name="Deik A."/>
            <person name="Scott J."/>
            <person name="Pierce K.A."/>
            <person name="Xavier R.J."/>
            <person name="Alm E.J."/>
        </authorList>
    </citation>
    <scope>NUCLEOTIDE SEQUENCE [LARGE SCALE GENOMIC DNA]</scope>
    <source>
        <strain evidence="3 4">BIOML-A7</strain>
    </source>
</reference>
<evidence type="ECO:0000259" key="2">
    <source>
        <dbReference type="PROSITE" id="PS51194"/>
    </source>
</evidence>
<dbReference type="Pfam" id="PF04851">
    <property type="entry name" value="ResIII"/>
    <property type="match status" value="1"/>
</dbReference>
<dbReference type="GO" id="GO:0016787">
    <property type="term" value="F:hydrolase activity"/>
    <property type="evidence" value="ECO:0007669"/>
    <property type="project" value="InterPro"/>
</dbReference>
<dbReference type="GO" id="GO:0005524">
    <property type="term" value="F:ATP binding"/>
    <property type="evidence" value="ECO:0007669"/>
    <property type="project" value="InterPro"/>
</dbReference>
<comment type="caution">
    <text evidence="3">The sequence shown here is derived from an EMBL/GenBank/DDBJ whole genome shotgun (WGS) entry which is preliminary data.</text>
</comment>
<dbReference type="InterPro" id="IPR001650">
    <property type="entry name" value="Helicase_C-like"/>
</dbReference>
<dbReference type="RefSeq" id="WP_155201278.1">
    <property type="nucleotide sequence ID" value="NZ_WMZL01000008.1"/>
</dbReference>
<protein>
    <recommendedName>
        <fullName evidence="2">Helicase C-terminal domain-containing protein</fullName>
    </recommendedName>
</protein>
<proteinExistence type="predicted"/>
<organism evidence="3 4">
    <name type="scientific">Ruthenibacterium lactatiformans</name>
    <dbReference type="NCBI Taxonomy" id="1550024"/>
    <lineage>
        <taxon>Bacteria</taxon>
        <taxon>Bacillati</taxon>
        <taxon>Bacillota</taxon>
        <taxon>Clostridia</taxon>
        <taxon>Eubacteriales</taxon>
        <taxon>Oscillospiraceae</taxon>
        <taxon>Ruthenibacterium</taxon>
    </lineage>
</organism>
<name>A0A6I3Q755_9FIRM</name>
<dbReference type="Gene3D" id="3.40.50.300">
    <property type="entry name" value="P-loop containing nucleotide triphosphate hydrolases"/>
    <property type="match status" value="2"/>
</dbReference>
<evidence type="ECO:0000313" key="4">
    <source>
        <dbReference type="Proteomes" id="UP000449193"/>
    </source>
</evidence>
<feature type="region of interest" description="Disordered" evidence="1">
    <location>
        <begin position="1012"/>
        <end position="1037"/>
    </location>
</feature>
<sequence>MTQTQLFKFTCSSTKSGIYLSAYASTIVYSLLPSDQGAHTRGNLIAIHFGGEPSTVQALCTLIASGMPLRVTTPEGSVELAPRKAQYQKTITGSNGYAEALLSLAQEEKNEREEKKNAQGESCFVTRIKERRFYFYTSAGDDIRLFQLLDQHSHMPLLLDFREYVLAEIRRCGALTPLTVLSSTETFDAWQLKLDEDEQTLREILETGLYERKIAIPGANHHAADAFEKVGTISQYLAKFGVTVARRIKERYQPLFDPSREAFSREISQINDYIFQNTGYRLYDAQMAAAEAASRKIDQHRPAIVVGDCGTGKTKIGMAALAASQMRERQEKHFNIVMCPSHLCRKWVRENGETIPNSQAAIVHNISEFRTVYQDYLLGDKTVYAVLSKEHARNGYYRYPAVRWKQSKKGFVCPDCGEVIEMPLVDEGGSTYFVHADGTFFLRENSKNHICRHCQSPLWAPLCKGVLPKDWIKVGGFGYVYLPHRVLYTPLIKSSAVHKKLEQLADYDIPQRVVSPRRYPLSTYIRKKMRGRIDALIADELHQYNNDSGQGDAMGEIAHTARKVIGMTATLINGYATGIFYLLYRLFPRYMQLDQKAYGDTKAFASDYGVIETTFEVTEEEYQSTRRTVVHKKKDRLLPGVSPLVYARFLMENAVFISLYDMGKVLPDYEEIPIGLSMNDDVAREYERIQKYFQALSRSDPKQASALQSAFINLLTAYPDQPYGHEPIFFSKKGMPPQVVYEPEDAIQPGCLLEKDRKVLELVRVKLDAGENVLIYTSWVRLDTQEKLFKALCENNIPAAVMTQRVPVERREEWIRSQLDEGIRVLIVNPTLLETGLDLNAFTTLIYYNISYSLFTLRQSSRRSWRINQYAPRIEVYFFYCIGSIQHRAIELMATKLSAATLIEGNISDEGLAALGSNDDLAAQLARELAQGISEHVEDLTSMFHKMAFLKDNGEADAPAISTSPTQPGIALSSIVQGKNPLLSADIVRHTSPVSTEGSTLRYSFTALKTPRKKYRTNQRPEPSPQLSLFDLFGQSA</sequence>
<feature type="domain" description="Helicase C-terminal" evidence="2">
    <location>
        <begin position="759"/>
        <end position="908"/>
    </location>
</feature>
<dbReference type="SUPFAM" id="SSF52540">
    <property type="entry name" value="P-loop containing nucleoside triphosphate hydrolases"/>
    <property type="match status" value="2"/>
</dbReference>